<comment type="caution">
    <text evidence="3">The sequence shown here is derived from an EMBL/GenBank/DDBJ whole genome shotgun (WGS) entry which is preliminary data.</text>
</comment>
<evidence type="ECO:0000313" key="4">
    <source>
        <dbReference type="Proteomes" id="UP001321506"/>
    </source>
</evidence>
<dbReference type="Proteomes" id="UP001321506">
    <property type="component" value="Unassembled WGS sequence"/>
</dbReference>
<feature type="compositionally biased region" description="Basic and acidic residues" evidence="1">
    <location>
        <begin position="17"/>
        <end position="33"/>
    </location>
</feature>
<dbReference type="InterPro" id="IPR025339">
    <property type="entry name" value="DUF4245"/>
</dbReference>
<keyword evidence="2" id="KW-0472">Membrane</keyword>
<feature type="compositionally biased region" description="Polar residues" evidence="1">
    <location>
        <begin position="1"/>
        <end position="11"/>
    </location>
</feature>
<sequence length="220" mass="23612">MSAKQRPQQPNIVAELGRPETPEETAARKAERSRLHRAAQTPRNLIAATLASFGIVLVLVLVVARPNVAHHPSVDYQAVAAAASPAVEALPDAPPALVVPETPPGWSANRAELVQGSNRDARIWYLGLITADDDYIAVQQTIGEDETWLAATIGKTLATGTERIAGLEWTVIDRRGQRDTGNFEYVMWTETDSGPLVLNGTASDGEFKAIAEQAGRQLSG</sequence>
<feature type="transmembrane region" description="Helical" evidence="2">
    <location>
        <begin position="44"/>
        <end position="64"/>
    </location>
</feature>
<accession>A0AAW6TAY0</accession>
<dbReference type="EMBL" id="JASATX010000005">
    <property type="protein sequence ID" value="MDI2099493.1"/>
    <property type="molecule type" value="Genomic_DNA"/>
</dbReference>
<reference evidence="3 4" key="1">
    <citation type="submission" date="2023-04" db="EMBL/GenBank/DDBJ databases">
        <title>Klugiella caeni sp. nov. isolated from the sludge of biochemical tank.</title>
        <authorList>
            <person name="Geng K."/>
        </authorList>
    </citation>
    <scope>NUCLEOTIDE SEQUENCE [LARGE SCALE GENOMIC DNA]</scope>
    <source>
        <strain evidence="3 4">YN-L-19</strain>
    </source>
</reference>
<dbReference type="AlphaFoldDB" id="A0AAW6TAY0"/>
<gene>
    <name evidence="3" type="ORF">QF206_11010</name>
</gene>
<evidence type="ECO:0000256" key="2">
    <source>
        <dbReference type="SAM" id="Phobius"/>
    </source>
</evidence>
<feature type="region of interest" description="Disordered" evidence="1">
    <location>
        <begin position="1"/>
        <end position="38"/>
    </location>
</feature>
<dbReference type="Pfam" id="PF14030">
    <property type="entry name" value="DUF4245"/>
    <property type="match status" value="1"/>
</dbReference>
<keyword evidence="2" id="KW-0812">Transmembrane</keyword>
<organism evidence="3 4">
    <name type="scientific">Ruicaihuangia caeni</name>
    <dbReference type="NCBI Taxonomy" id="3042517"/>
    <lineage>
        <taxon>Bacteria</taxon>
        <taxon>Bacillati</taxon>
        <taxon>Actinomycetota</taxon>
        <taxon>Actinomycetes</taxon>
        <taxon>Micrococcales</taxon>
        <taxon>Microbacteriaceae</taxon>
        <taxon>Ruicaihuangia</taxon>
    </lineage>
</organism>
<keyword evidence="2" id="KW-1133">Transmembrane helix</keyword>
<protein>
    <submittedName>
        <fullName evidence="3">DUF4245 family protein</fullName>
    </submittedName>
</protein>
<dbReference type="RefSeq" id="WP_281489287.1">
    <property type="nucleotide sequence ID" value="NZ_CP159582.1"/>
</dbReference>
<evidence type="ECO:0000256" key="1">
    <source>
        <dbReference type="SAM" id="MobiDB-lite"/>
    </source>
</evidence>
<keyword evidence="4" id="KW-1185">Reference proteome</keyword>
<name>A0AAW6TAY0_9MICO</name>
<evidence type="ECO:0000313" key="3">
    <source>
        <dbReference type="EMBL" id="MDI2099493.1"/>
    </source>
</evidence>
<proteinExistence type="predicted"/>